<keyword evidence="2" id="KW-1185">Reference proteome</keyword>
<name>A0ACC5R5L0_9HYPH</name>
<reference evidence="1" key="1">
    <citation type="submission" date="2021-01" db="EMBL/GenBank/DDBJ databases">
        <authorList>
            <person name="Sun Q."/>
        </authorList>
    </citation>
    <scope>NUCLEOTIDE SEQUENCE</scope>
    <source>
        <strain evidence="1">YIM B02566</strain>
    </source>
</reference>
<sequence length="111" mass="12664">MTAKIILRRWSGRLRTADEDDYLVYFNRTGAVDYGRTPGNLGFQIIMRALGDGVSEVTTLSWWESMEAIKAFAGDAPEVARYYPEDDRFLVERPPNVDHYRVFGGRVSLSL</sequence>
<evidence type="ECO:0000313" key="1">
    <source>
        <dbReference type="EMBL" id="MBK1867956.1"/>
    </source>
</evidence>
<dbReference type="EMBL" id="JAENHL010000007">
    <property type="protein sequence ID" value="MBK1867956.1"/>
    <property type="molecule type" value="Genomic_DNA"/>
</dbReference>
<accession>A0ACC5R5L0</accession>
<gene>
    <name evidence="1" type="ORF">JHL16_16485</name>
</gene>
<organism evidence="1 2">
    <name type="scientific">Taklimakanibacter albus</name>
    <dbReference type="NCBI Taxonomy" id="2800327"/>
    <lineage>
        <taxon>Bacteria</taxon>
        <taxon>Pseudomonadati</taxon>
        <taxon>Pseudomonadota</taxon>
        <taxon>Alphaproteobacteria</taxon>
        <taxon>Hyphomicrobiales</taxon>
        <taxon>Aestuariivirgaceae</taxon>
        <taxon>Taklimakanibacter</taxon>
    </lineage>
</organism>
<protein>
    <submittedName>
        <fullName evidence="1">Uncharacterized protein</fullName>
    </submittedName>
</protein>
<comment type="caution">
    <text evidence="1">The sequence shown here is derived from an EMBL/GenBank/DDBJ whole genome shotgun (WGS) entry which is preliminary data.</text>
</comment>
<evidence type="ECO:0000313" key="2">
    <source>
        <dbReference type="Proteomes" id="UP000616151"/>
    </source>
</evidence>
<proteinExistence type="predicted"/>
<dbReference type="Proteomes" id="UP000616151">
    <property type="component" value="Unassembled WGS sequence"/>
</dbReference>